<feature type="chain" id="PRO_5045536106" evidence="1">
    <location>
        <begin position="20"/>
        <end position="187"/>
    </location>
</feature>
<dbReference type="Gene3D" id="3.50.70.10">
    <property type="match status" value="1"/>
</dbReference>
<dbReference type="InterPro" id="IPR036298">
    <property type="entry name" value="Chalcone_isomerase_sf"/>
</dbReference>
<protein>
    <submittedName>
        <fullName evidence="3">Chalcone isomerase family protein</fullName>
    </submittedName>
</protein>
<feature type="domain" description="Chalcone isomerase" evidence="2">
    <location>
        <begin position="20"/>
        <end position="180"/>
    </location>
</feature>
<proteinExistence type="predicted"/>
<evidence type="ECO:0000313" key="4">
    <source>
        <dbReference type="Proteomes" id="UP001596495"/>
    </source>
</evidence>
<dbReference type="Pfam" id="PF16036">
    <property type="entry name" value="Chalcone_3"/>
    <property type="match status" value="1"/>
</dbReference>
<dbReference type="InterPro" id="IPR016087">
    <property type="entry name" value="Chalcone_isomerase"/>
</dbReference>
<evidence type="ECO:0000259" key="2">
    <source>
        <dbReference type="Pfam" id="PF16036"/>
    </source>
</evidence>
<reference evidence="4" key="1">
    <citation type="journal article" date="2019" name="Int. J. Syst. Evol. Microbiol.">
        <title>The Global Catalogue of Microorganisms (GCM) 10K type strain sequencing project: providing services to taxonomists for standard genome sequencing and annotation.</title>
        <authorList>
            <consortium name="The Broad Institute Genomics Platform"/>
            <consortium name="The Broad Institute Genome Sequencing Center for Infectious Disease"/>
            <person name="Wu L."/>
            <person name="Ma J."/>
        </authorList>
    </citation>
    <scope>NUCLEOTIDE SEQUENCE [LARGE SCALE GENOMIC DNA]</scope>
    <source>
        <strain evidence="4">CCUG 54518</strain>
    </source>
</reference>
<dbReference type="InterPro" id="IPR016088">
    <property type="entry name" value="Chalcone_isomerase_3-sand"/>
</dbReference>
<name>A0ABW2RDJ2_9BURK</name>
<evidence type="ECO:0000313" key="3">
    <source>
        <dbReference type="EMBL" id="MFC7436064.1"/>
    </source>
</evidence>
<comment type="caution">
    <text evidence="3">The sequence shown here is derived from an EMBL/GenBank/DDBJ whole genome shotgun (WGS) entry which is preliminary data.</text>
</comment>
<keyword evidence="3" id="KW-0413">Isomerase</keyword>
<dbReference type="GO" id="GO:0016853">
    <property type="term" value="F:isomerase activity"/>
    <property type="evidence" value="ECO:0007669"/>
    <property type="project" value="UniProtKB-KW"/>
</dbReference>
<keyword evidence="4" id="KW-1185">Reference proteome</keyword>
<evidence type="ECO:0000256" key="1">
    <source>
        <dbReference type="SAM" id="SignalP"/>
    </source>
</evidence>
<dbReference type="RefSeq" id="WP_382259432.1">
    <property type="nucleotide sequence ID" value="NZ_JBHTBX010000013.1"/>
</dbReference>
<accession>A0ABW2RDJ2</accession>
<gene>
    <name evidence="3" type="ORF">ACFQNJ_16230</name>
</gene>
<dbReference type="Proteomes" id="UP001596495">
    <property type="component" value="Unassembled WGS sequence"/>
</dbReference>
<keyword evidence="1" id="KW-0732">Signal</keyword>
<dbReference type="EMBL" id="JBHTBX010000013">
    <property type="protein sequence ID" value="MFC7436064.1"/>
    <property type="molecule type" value="Genomic_DNA"/>
</dbReference>
<organism evidence="3 4">
    <name type="scientific">Hydrogenophaga bisanensis</name>
    <dbReference type="NCBI Taxonomy" id="439611"/>
    <lineage>
        <taxon>Bacteria</taxon>
        <taxon>Pseudomonadati</taxon>
        <taxon>Pseudomonadota</taxon>
        <taxon>Betaproteobacteria</taxon>
        <taxon>Burkholderiales</taxon>
        <taxon>Comamonadaceae</taxon>
        <taxon>Hydrogenophaga</taxon>
    </lineage>
</organism>
<dbReference type="SUPFAM" id="SSF54626">
    <property type="entry name" value="Chalcone isomerase"/>
    <property type="match status" value="1"/>
</dbReference>
<feature type="signal peptide" evidence="1">
    <location>
        <begin position="1"/>
        <end position="19"/>
    </location>
</feature>
<sequence length="187" mass="20536">MRHLALGLAMATLASLSWAAFPAKVQTAGADLQLNGQGIRYRVVFKVYEMALYTPRPAATAEQLLAMPGPKRLSFVALRELPGTDLGMAFLKGLSANSPKEQVQRHLASTSRLIEIFSGKSKLMPGDHFAMEYLPGKGTQFFILDQPQGVPVGDEEFFRMILRIWVGPSPADHQLKDALLTGDRSRP</sequence>